<proteinExistence type="predicted"/>
<reference evidence="2" key="1">
    <citation type="submission" date="2013-01" db="EMBL/GenBank/DDBJ databases">
        <title>Draft Genome Sequence of a Mulberry Tree, Morus notabilis C.K. Schneid.</title>
        <authorList>
            <person name="He N."/>
            <person name="Zhao S."/>
        </authorList>
    </citation>
    <scope>NUCLEOTIDE SEQUENCE</scope>
</reference>
<dbReference type="Proteomes" id="UP000030645">
    <property type="component" value="Unassembled WGS sequence"/>
</dbReference>
<sequence length="87" mass="9983">MAVTTTTACVSSIGWNWRFGRRWVEREVIGRRSLMDCWARDEKRRSRQILAGEISDWSQVSSLELLGLGDRHPVSTMVVLTEDGSTW</sequence>
<evidence type="ECO:0000313" key="2">
    <source>
        <dbReference type="Proteomes" id="UP000030645"/>
    </source>
</evidence>
<dbReference type="AlphaFoldDB" id="W9RLC2"/>
<protein>
    <submittedName>
        <fullName evidence="1">Uncharacterized protein</fullName>
    </submittedName>
</protein>
<name>W9RLC2_9ROSA</name>
<accession>W9RLC2</accession>
<evidence type="ECO:0000313" key="1">
    <source>
        <dbReference type="EMBL" id="EXB96161.1"/>
    </source>
</evidence>
<dbReference type="EMBL" id="KE345237">
    <property type="protein sequence ID" value="EXB96161.1"/>
    <property type="molecule type" value="Genomic_DNA"/>
</dbReference>
<keyword evidence="2" id="KW-1185">Reference proteome</keyword>
<organism evidence="1 2">
    <name type="scientific">Morus notabilis</name>
    <dbReference type="NCBI Taxonomy" id="981085"/>
    <lineage>
        <taxon>Eukaryota</taxon>
        <taxon>Viridiplantae</taxon>
        <taxon>Streptophyta</taxon>
        <taxon>Embryophyta</taxon>
        <taxon>Tracheophyta</taxon>
        <taxon>Spermatophyta</taxon>
        <taxon>Magnoliopsida</taxon>
        <taxon>eudicotyledons</taxon>
        <taxon>Gunneridae</taxon>
        <taxon>Pentapetalae</taxon>
        <taxon>rosids</taxon>
        <taxon>fabids</taxon>
        <taxon>Rosales</taxon>
        <taxon>Moraceae</taxon>
        <taxon>Moreae</taxon>
        <taxon>Morus</taxon>
    </lineage>
</organism>
<gene>
    <name evidence="1" type="ORF">L484_017009</name>
</gene>